<evidence type="ECO:0000256" key="2">
    <source>
        <dbReference type="SAM" id="MobiDB-lite"/>
    </source>
</evidence>
<evidence type="ECO:0000256" key="1">
    <source>
        <dbReference type="ARBA" id="ARBA00022786"/>
    </source>
</evidence>
<keyword evidence="5" id="KW-1185">Reference proteome</keyword>
<organism evidence="4 5">
    <name type="scientific">Podospora fimiseda</name>
    <dbReference type="NCBI Taxonomy" id="252190"/>
    <lineage>
        <taxon>Eukaryota</taxon>
        <taxon>Fungi</taxon>
        <taxon>Dikarya</taxon>
        <taxon>Ascomycota</taxon>
        <taxon>Pezizomycotina</taxon>
        <taxon>Sordariomycetes</taxon>
        <taxon>Sordariomycetidae</taxon>
        <taxon>Sordariales</taxon>
        <taxon>Podosporaceae</taxon>
        <taxon>Podospora</taxon>
    </lineage>
</organism>
<name>A0AAN7H2Z3_9PEZI</name>
<evidence type="ECO:0000259" key="3">
    <source>
        <dbReference type="PROSITE" id="PS50127"/>
    </source>
</evidence>
<dbReference type="Pfam" id="PF00179">
    <property type="entry name" value="UQ_con"/>
    <property type="match status" value="1"/>
</dbReference>
<dbReference type="AlphaFoldDB" id="A0AAN7H2Z3"/>
<dbReference type="PROSITE" id="PS50127">
    <property type="entry name" value="UBC_2"/>
    <property type="match status" value="1"/>
</dbReference>
<dbReference type="SUPFAM" id="SSF54495">
    <property type="entry name" value="UBC-like"/>
    <property type="match status" value="1"/>
</dbReference>
<evidence type="ECO:0000313" key="5">
    <source>
        <dbReference type="Proteomes" id="UP001301958"/>
    </source>
</evidence>
<feature type="region of interest" description="Disordered" evidence="2">
    <location>
        <begin position="1"/>
        <end position="29"/>
    </location>
</feature>
<reference evidence="4" key="2">
    <citation type="submission" date="2023-05" db="EMBL/GenBank/DDBJ databases">
        <authorList>
            <consortium name="Lawrence Berkeley National Laboratory"/>
            <person name="Steindorff A."/>
            <person name="Hensen N."/>
            <person name="Bonometti L."/>
            <person name="Westerberg I."/>
            <person name="Brannstrom I.O."/>
            <person name="Guillou S."/>
            <person name="Cros-Aarteil S."/>
            <person name="Calhoun S."/>
            <person name="Haridas S."/>
            <person name="Kuo A."/>
            <person name="Mondo S."/>
            <person name="Pangilinan J."/>
            <person name="Riley R."/>
            <person name="Labutti K."/>
            <person name="Andreopoulos B."/>
            <person name="Lipzen A."/>
            <person name="Chen C."/>
            <person name="Yanf M."/>
            <person name="Daum C."/>
            <person name="Ng V."/>
            <person name="Clum A."/>
            <person name="Ohm R."/>
            <person name="Martin F."/>
            <person name="Silar P."/>
            <person name="Natvig D."/>
            <person name="Lalanne C."/>
            <person name="Gautier V."/>
            <person name="Ament-Velasquez S.L."/>
            <person name="Kruys A."/>
            <person name="Hutchinson M.I."/>
            <person name="Powell A.J."/>
            <person name="Barry K."/>
            <person name="Miller A.N."/>
            <person name="Grigoriev I.V."/>
            <person name="Debuchy R."/>
            <person name="Gladieux P."/>
            <person name="Thoren M.H."/>
            <person name="Johannesson H."/>
        </authorList>
    </citation>
    <scope>NUCLEOTIDE SEQUENCE</scope>
    <source>
        <strain evidence="4">CBS 990.96</strain>
    </source>
</reference>
<dbReference type="Proteomes" id="UP001301958">
    <property type="component" value="Unassembled WGS sequence"/>
</dbReference>
<keyword evidence="1" id="KW-0833">Ubl conjugation pathway</keyword>
<dbReference type="CDD" id="cd23812">
    <property type="entry name" value="UBCc_ScPEX4-like"/>
    <property type="match status" value="1"/>
</dbReference>
<accession>A0AAN7H2Z3</accession>
<gene>
    <name evidence="4" type="ORF">QBC38DRAFT_507436</name>
</gene>
<proteinExistence type="predicted"/>
<dbReference type="InterPro" id="IPR050113">
    <property type="entry name" value="Ub_conjugating_enzyme"/>
</dbReference>
<dbReference type="EMBL" id="MU865298">
    <property type="protein sequence ID" value="KAK4230598.1"/>
    <property type="molecule type" value="Genomic_DNA"/>
</dbReference>
<dbReference type="PANTHER" id="PTHR24067">
    <property type="entry name" value="UBIQUITIN-CONJUGATING ENZYME E2"/>
    <property type="match status" value="1"/>
</dbReference>
<sequence>MAPPPSSSRSLRGNNTTATANSGGRGAAASHRSAIRRILKEIDALSSALSIEKGIERLGPPNDEEVFEWEGVINGEGVGAGYEDGRWLLKISIPPNYPLAPPTMRFVTPIVHANVNLQTGEICLDLLKDAWSAAYTVLECVKAVRMLLDNPGIDSPLNIDVAALLRDGDSLGARKLVELWCEEERYDGK</sequence>
<feature type="compositionally biased region" description="Low complexity" evidence="2">
    <location>
        <begin position="12"/>
        <end position="29"/>
    </location>
</feature>
<comment type="caution">
    <text evidence="4">The sequence shown here is derived from an EMBL/GenBank/DDBJ whole genome shotgun (WGS) entry which is preliminary data.</text>
</comment>
<dbReference type="InterPro" id="IPR016135">
    <property type="entry name" value="UBQ-conjugating_enzyme/RWD"/>
</dbReference>
<dbReference type="Gene3D" id="3.10.110.10">
    <property type="entry name" value="Ubiquitin Conjugating Enzyme"/>
    <property type="match status" value="1"/>
</dbReference>
<protein>
    <submittedName>
        <fullName evidence="4">Protein PEROXIN-4</fullName>
    </submittedName>
</protein>
<dbReference type="SMART" id="SM00212">
    <property type="entry name" value="UBCc"/>
    <property type="match status" value="1"/>
</dbReference>
<reference evidence="4" key="1">
    <citation type="journal article" date="2023" name="Mol. Phylogenet. Evol.">
        <title>Genome-scale phylogeny and comparative genomics of the fungal order Sordariales.</title>
        <authorList>
            <person name="Hensen N."/>
            <person name="Bonometti L."/>
            <person name="Westerberg I."/>
            <person name="Brannstrom I.O."/>
            <person name="Guillou S."/>
            <person name="Cros-Aarteil S."/>
            <person name="Calhoun S."/>
            <person name="Haridas S."/>
            <person name="Kuo A."/>
            <person name="Mondo S."/>
            <person name="Pangilinan J."/>
            <person name="Riley R."/>
            <person name="LaButti K."/>
            <person name="Andreopoulos B."/>
            <person name="Lipzen A."/>
            <person name="Chen C."/>
            <person name="Yan M."/>
            <person name="Daum C."/>
            <person name="Ng V."/>
            <person name="Clum A."/>
            <person name="Steindorff A."/>
            <person name="Ohm R.A."/>
            <person name="Martin F."/>
            <person name="Silar P."/>
            <person name="Natvig D.O."/>
            <person name="Lalanne C."/>
            <person name="Gautier V."/>
            <person name="Ament-Velasquez S.L."/>
            <person name="Kruys A."/>
            <person name="Hutchinson M.I."/>
            <person name="Powell A.J."/>
            <person name="Barry K."/>
            <person name="Miller A.N."/>
            <person name="Grigoriev I.V."/>
            <person name="Debuchy R."/>
            <person name="Gladieux P."/>
            <person name="Hiltunen Thoren M."/>
            <person name="Johannesson H."/>
        </authorList>
    </citation>
    <scope>NUCLEOTIDE SEQUENCE</scope>
    <source>
        <strain evidence="4">CBS 990.96</strain>
    </source>
</reference>
<feature type="domain" description="UBC core" evidence="3">
    <location>
        <begin position="33"/>
        <end position="186"/>
    </location>
</feature>
<dbReference type="InterPro" id="IPR000608">
    <property type="entry name" value="UBC"/>
</dbReference>
<evidence type="ECO:0000313" key="4">
    <source>
        <dbReference type="EMBL" id="KAK4230598.1"/>
    </source>
</evidence>